<sequence>MRLQHLKKPMWGLLWTLGVVNWPKRVRKLSFEIATSIPWLPFLAVEDVLTIISKSISNLRSPLLFQGY</sequence>
<evidence type="ECO:0000313" key="2">
    <source>
        <dbReference type="Proteomes" id="UP001163603"/>
    </source>
</evidence>
<organism evidence="1 2">
    <name type="scientific">Pistacia integerrima</name>
    <dbReference type="NCBI Taxonomy" id="434235"/>
    <lineage>
        <taxon>Eukaryota</taxon>
        <taxon>Viridiplantae</taxon>
        <taxon>Streptophyta</taxon>
        <taxon>Embryophyta</taxon>
        <taxon>Tracheophyta</taxon>
        <taxon>Spermatophyta</taxon>
        <taxon>Magnoliopsida</taxon>
        <taxon>eudicotyledons</taxon>
        <taxon>Gunneridae</taxon>
        <taxon>Pentapetalae</taxon>
        <taxon>rosids</taxon>
        <taxon>malvids</taxon>
        <taxon>Sapindales</taxon>
        <taxon>Anacardiaceae</taxon>
        <taxon>Pistacia</taxon>
    </lineage>
</organism>
<comment type="caution">
    <text evidence="1">The sequence shown here is derived from an EMBL/GenBank/DDBJ whole genome shotgun (WGS) entry which is preliminary data.</text>
</comment>
<gene>
    <name evidence="1" type="ORF">Pint_21401</name>
</gene>
<reference evidence="2" key="1">
    <citation type="journal article" date="2023" name="G3 (Bethesda)">
        <title>Genome assembly and association tests identify interacting loci associated with vigor, precocity, and sex in interspecific pistachio rootstocks.</title>
        <authorList>
            <person name="Palmer W."/>
            <person name="Jacygrad E."/>
            <person name="Sagayaradj S."/>
            <person name="Cavanaugh K."/>
            <person name="Han R."/>
            <person name="Bertier L."/>
            <person name="Beede B."/>
            <person name="Kafkas S."/>
            <person name="Golino D."/>
            <person name="Preece J."/>
            <person name="Michelmore R."/>
        </authorList>
    </citation>
    <scope>NUCLEOTIDE SEQUENCE [LARGE SCALE GENOMIC DNA]</scope>
</reference>
<name>A0ACC0X8Q5_9ROSI</name>
<accession>A0ACC0X8Q5</accession>
<keyword evidence="2" id="KW-1185">Reference proteome</keyword>
<evidence type="ECO:0000313" key="1">
    <source>
        <dbReference type="EMBL" id="KAJ0013395.1"/>
    </source>
</evidence>
<dbReference type="EMBL" id="CM047748">
    <property type="protein sequence ID" value="KAJ0013395.1"/>
    <property type="molecule type" value="Genomic_DNA"/>
</dbReference>
<dbReference type="Proteomes" id="UP001163603">
    <property type="component" value="Chromosome 13"/>
</dbReference>
<proteinExistence type="predicted"/>
<protein>
    <submittedName>
        <fullName evidence="1">Uncharacterized protein</fullName>
    </submittedName>
</protein>